<accession>A0ABQ5RCL2</accession>
<keyword evidence="2" id="KW-1185">Reference proteome</keyword>
<dbReference type="Proteomes" id="UP001144280">
    <property type="component" value="Unassembled WGS sequence"/>
</dbReference>
<reference evidence="1" key="1">
    <citation type="submission" date="2022-12" db="EMBL/GenBank/DDBJ databases">
        <title>New Phytohabitans aurantiacus sp. RD004123 nov., an actinomycete isolated from soil.</title>
        <authorList>
            <person name="Triningsih D.W."/>
            <person name="Harunari E."/>
            <person name="Igarashi Y."/>
        </authorList>
    </citation>
    <scope>NUCLEOTIDE SEQUENCE</scope>
    <source>
        <strain evidence="1">RD004123</strain>
    </source>
</reference>
<evidence type="ECO:0000313" key="1">
    <source>
        <dbReference type="EMBL" id="GLI03907.1"/>
    </source>
</evidence>
<name>A0ABQ5RCL2_9ACTN</name>
<evidence type="ECO:0000313" key="2">
    <source>
        <dbReference type="Proteomes" id="UP001144280"/>
    </source>
</evidence>
<comment type="caution">
    <text evidence="1">The sequence shown here is derived from an EMBL/GenBank/DDBJ whole genome shotgun (WGS) entry which is preliminary data.</text>
</comment>
<dbReference type="EMBL" id="BSDI01000109">
    <property type="protein sequence ID" value="GLI03907.1"/>
    <property type="molecule type" value="Genomic_DNA"/>
</dbReference>
<protein>
    <submittedName>
        <fullName evidence="1">Uncharacterized protein</fullName>
    </submittedName>
</protein>
<gene>
    <name evidence="1" type="ORF">Pa4123_91870</name>
</gene>
<organism evidence="1 2">
    <name type="scientific">Phytohabitans aurantiacus</name>
    <dbReference type="NCBI Taxonomy" id="3016789"/>
    <lineage>
        <taxon>Bacteria</taxon>
        <taxon>Bacillati</taxon>
        <taxon>Actinomycetota</taxon>
        <taxon>Actinomycetes</taxon>
        <taxon>Micromonosporales</taxon>
        <taxon>Micromonosporaceae</taxon>
    </lineage>
</organism>
<dbReference type="RefSeq" id="WP_281906432.1">
    <property type="nucleotide sequence ID" value="NZ_BSDI01000109.1"/>
</dbReference>
<sequence>MSPSPDERVELPDAAITTGAQAVAAFANKHQLQIPPALREDLARDVLTAAHTHLFTGRDPKQ</sequence>
<proteinExistence type="predicted"/>